<reference evidence="1 2" key="1">
    <citation type="submission" date="2019-05" db="EMBL/GenBank/DDBJ databases">
        <title>Another draft genome of Portunus trituberculatus and its Hox gene families provides insights of decapod evolution.</title>
        <authorList>
            <person name="Jeong J.-H."/>
            <person name="Song I."/>
            <person name="Kim S."/>
            <person name="Choi T."/>
            <person name="Kim D."/>
            <person name="Ryu S."/>
            <person name="Kim W."/>
        </authorList>
    </citation>
    <scope>NUCLEOTIDE SEQUENCE [LARGE SCALE GENOMIC DNA]</scope>
    <source>
        <tissue evidence="1">Muscle</tissue>
    </source>
</reference>
<accession>A0A5B7GDI8</accession>
<dbReference type="EMBL" id="VSRR010013009">
    <property type="protein sequence ID" value="MPC55248.1"/>
    <property type="molecule type" value="Genomic_DNA"/>
</dbReference>
<dbReference type="AlphaFoldDB" id="A0A5B7GDI8"/>
<proteinExistence type="predicted"/>
<comment type="caution">
    <text evidence="1">The sequence shown here is derived from an EMBL/GenBank/DDBJ whole genome shotgun (WGS) entry which is preliminary data.</text>
</comment>
<dbReference type="Proteomes" id="UP000324222">
    <property type="component" value="Unassembled WGS sequence"/>
</dbReference>
<protein>
    <submittedName>
        <fullName evidence="1">Uncharacterized protein</fullName>
    </submittedName>
</protein>
<organism evidence="1 2">
    <name type="scientific">Portunus trituberculatus</name>
    <name type="common">Swimming crab</name>
    <name type="synonym">Neptunus trituberculatus</name>
    <dbReference type="NCBI Taxonomy" id="210409"/>
    <lineage>
        <taxon>Eukaryota</taxon>
        <taxon>Metazoa</taxon>
        <taxon>Ecdysozoa</taxon>
        <taxon>Arthropoda</taxon>
        <taxon>Crustacea</taxon>
        <taxon>Multicrustacea</taxon>
        <taxon>Malacostraca</taxon>
        <taxon>Eumalacostraca</taxon>
        <taxon>Eucarida</taxon>
        <taxon>Decapoda</taxon>
        <taxon>Pleocyemata</taxon>
        <taxon>Brachyura</taxon>
        <taxon>Eubrachyura</taxon>
        <taxon>Portunoidea</taxon>
        <taxon>Portunidae</taxon>
        <taxon>Portuninae</taxon>
        <taxon>Portunus</taxon>
    </lineage>
</organism>
<keyword evidence="2" id="KW-1185">Reference proteome</keyword>
<sequence length="111" mass="12408">MARSWRLRARRRHVLIVVLRIELRQGTFTNTNNATTTTTTTTTIPTYLSYSNLPLSPVARLVGLLHAVELLLKLPILQQELLKLRRVVLQIARVLRASCSAHSSPSLTPAA</sequence>
<evidence type="ECO:0000313" key="1">
    <source>
        <dbReference type="EMBL" id="MPC55248.1"/>
    </source>
</evidence>
<gene>
    <name evidence="1" type="ORF">E2C01_049180</name>
</gene>
<evidence type="ECO:0000313" key="2">
    <source>
        <dbReference type="Proteomes" id="UP000324222"/>
    </source>
</evidence>
<name>A0A5B7GDI8_PORTR</name>